<dbReference type="Pfam" id="PF08241">
    <property type="entry name" value="Methyltransf_11"/>
    <property type="match status" value="1"/>
</dbReference>
<evidence type="ECO:0000259" key="1">
    <source>
        <dbReference type="Pfam" id="PF08241"/>
    </source>
</evidence>
<dbReference type="InterPro" id="IPR013216">
    <property type="entry name" value="Methyltransf_11"/>
</dbReference>
<organism evidence="2">
    <name type="scientific">freshwater metagenome</name>
    <dbReference type="NCBI Taxonomy" id="449393"/>
    <lineage>
        <taxon>unclassified sequences</taxon>
        <taxon>metagenomes</taxon>
        <taxon>ecological metagenomes</taxon>
    </lineage>
</organism>
<dbReference type="EMBL" id="CAETWZ010000054">
    <property type="protein sequence ID" value="CAB4367903.1"/>
    <property type="molecule type" value="Genomic_DNA"/>
</dbReference>
<dbReference type="PANTHER" id="PTHR43861">
    <property type="entry name" value="TRANS-ACONITATE 2-METHYLTRANSFERASE-RELATED"/>
    <property type="match status" value="1"/>
</dbReference>
<feature type="domain" description="Methyltransferase type 11" evidence="1">
    <location>
        <begin position="90"/>
        <end position="183"/>
    </location>
</feature>
<dbReference type="SUPFAM" id="SSF53335">
    <property type="entry name" value="S-adenosyl-L-methionine-dependent methyltransferases"/>
    <property type="match status" value="1"/>
</dbReference>
<dbReference type="AlphaFoldDB" id="A0A6J6AGB3"/>
<proteinExistence type="predicted"/>
<gene>
    <name evidence="2" type="ORF">UFOPK4179_00696</name>
</gene>
<name>A0A6J6AGB3_9ZZZZ</name>
<protein>
    <submittedName>
        <fullName evidence="2">Unannotated protein</fullName>
    </submittedName>
</protein>
<dbReference type="Gene3D" id="3.40.50.150">
    <property type="entry name" value="Vaccinia Virus protein VP39"/>
    <property type="match status" value="1"/>
</dbReference>
<reference evidence="2" key="1">
    <citation type="submission" date="2020-05" db="EMBL/GenBank/DDBJ databases">
        <authorList>
            <person name="Chiriac C."/>
            <person name="Salcher M."/>
            <person name="Ghai R."/>
            <person name="Kavagutti S V."/>
        </authorList>
    </citation>
    <scope>NUCLEOTIDE SEQUENCE</scope>
</reference>
<sequence>MPGKDFVCGNGICVKYLKSIIRKLCVRVLRLVSLDNNPDPQAPSLQELGLAHMNETGRVGLRDDVEAGFYQNATGEVYRGVPISNDDTVVDVGCGSGGPLQFLSTRGAKVIAVDVSAEVVEIARAAVESQGGVVEFRVAHTQALPVPDDFATRVVCMEVLEHVDDPSFSLSEMFRVGKSGALYLLTVPDSNAERIIGAVGGPTYFKKPNHIRVIERIEFEDLVRNAGLEILSHDYNGFVSTFRLALLMMRGHTDLKAEDDILLKWSRMWNELLDSPEGPEMKKALDSLVPRSQIIVARKP</sequence>
<dbReference type="InterPro" id="IPR029063">
    <property type="entry name" value="SAM-dependent_MTases_sf"/>
</dbReference>
<evidence type="ECO:0000313" key="2">
    <source>
        <dbReference type="EMBL" id="CAB4367903.1"/>
    </source>
</evidence>
<dbReference type="CDD" id="cd02440">
    <property type="entry name" value="AdoMet_MTases"/>
    <property type="match status" value="1"/>
</dbReference>
<accession>A0A6J6AGB3</accession>
<dbReference type="GO" id="GO:0008757">
    <property type="term" value="F:S-adenosylmethionine-dependent methyltransferase activity"/>
    <property type="evidence" value="ECO:0007669"/>
    <property type="project" value="InterPro"/>
</dbReference>